<dbReference type="SUPFAM" id="SSF52540">
    <property type="entry name" value="P-loop containing nucleoside triphosphate hydrolases"/>
    <property type="match status" value="1"/>
</dbReference>
<sequence length="141" mass="15974">GPPGTGRRTVVTKAAQLWRKGRSLVYIAAQSNIAVKNIAEKLFKKGVNFKIIESKEFHFGWHEHSYIEIETCVIRSDMLDGQSLDRLLGGSEIILTTLRMLSNLVLDKAEALFTIPMEKLVIDEASQINVFEYMVRIPIRV</sequence>
<gene>
    <name evidence="1" type="ORF">M422DRAFT_164892</name>
</gene>
<dbReference type="Gene3D" id="3.40.50.300">
    <property type="entry name" value="P-loop containing nucleotide triphosphate hydrolases"/>
    <property type="match status" value="1"/>
</dbReference>
<feature type="non-terminal residue" evidence="1">
    <location>
        <position position="1"/>
    </location>
</feature>
<accession>A0A0C9UU66</accession>
<proteinExistence type="predicted"/>
<name>A0A0C9UU66_SPHS4</name>
<keyword evidence="2" id="KW-1185">Reference proteome</keyword>
<organism evidence="1 2">
    <name type="scientific">Sphaerobolus stellatus (strain SS14)</name>
    <dbReference type="NCBI Taxonomy" id="990650"/>
    <lineage>
        <taxon>Eukaryota</taxon>
        <taxon>Fungi</taxon>
        <taxon>Dikarya</taxon>
        <taxon>Basidiomycota</taxon>
        <taxon>Agaricomycotina</taxon>
        <taxon>Agaricomycetes</taxon>
        <taxon>Phallomycetidae</taxon>
        <taxon>Geastrales</taxon>
        <taxon>Sphaerobolaceae</taxon>
        <taxon>Sphaerobolus</taxon>
    </lineage>
</organism>
<evidence type="ECO:0008006" key="3">
    <source>
        <dbReference type="Google" id="ProtNLM"/>
    </source>
</evidence>
<dbReference type="Proteomes" id="UP000054279">
    <property type="component" value="Unassembled WGS sequence"/>
</dbReference>
<dbReference type="AlphaFoldDB" id="A0A0C9UU66"/>
<dbReference type="HOGENOM" id="CLU_141753_0_0_1"/>
<protein>
    <recommendedName>
        <fullName evidence="3">RNA helicase</fullName>
    </recommendedName>
</protein>
<dbReference type="EMBL" id="KN837106">
    <property type="protein sequence ID" value="KIJ46585.1"/>
    <property type="molecule type" value="Genomic_DNA"/>
</dbReference>
<dbReference type="OrthoDB" id="6513042at2759"/>
<reference evidence="1 2" key="1">
    <citation type="submission" date="2014-06" db="EMBL/GenBank/DDBJ databases">
        <title>Evolutionary Origins and Diversification of the Mycorrhizal Mutualists.</title>
        <authorList>
            <consortium name="DOE Joint Genome Institute"/>
            <consortium name="Mycorrhizal Genomics Consortium"/>
            <person name="Kohler A."/>
            <person name="Kuo A."/>
            <person name="Nagy L.G."/>
            <person name="Floudas D."/>
            <person name="Copeland A."/>
            <person name="Barry K.W."/>
            <person name="Cichocki N."/>
            <person name="Veneault-Fourrey C."/>
            <person name="LaButti K."/>
            <person name="Lindquist E.A."/>
            <person name="Lipzen A."/>
            <person name="Lundell T."/>
            <person name="Morin E."/>
            <person name="Murat C."/>
            <person name="Riley R."/>
            <person name="Ohm R."/>
            <person name="Sun H."/>
            <person name="Tunlid A."/>
            <person name="Henrissat B."/>
            <person name="Grigoriev I.V."/>
            <person name="Hibbett D.S."/>
            <person name="Martin F."/>
        </authorList>
    </citation>
    <scope>NUCLEOTIDE SEQUENCE [LARGE SCALE GENOMIC DNA]</scope>
    <source>
        <strain evidence="1 2">SS14</strain>
    </source>
</reference>
<evidence type="ECO:0000313" key="2">
    <source>
        <dbReference type="Proteomes" id="UP000054279"/>
    </source>
</evidence>
<evidence type="ECO:0000313" key="1">
    <source>
        <dbReference type="EMBL" id="KIJ46585.1"/>
    </source>
</evidence>
<dbReference type="InterPro" id="IPR027417">
    <property type="entry name" value="P-loop_NTPase"/>
</dbReference>